<evidence type="ECO:0000313" key="2">
    <source>
        <dbReference type="EMBL" id="ACD91319.1"/>
    </source>
</evidence>
<feature type="transmembrane region" description="Helical" evidence="1">
    <location>
        <begin position="51"/>
        <end position="72"/>
    </location>
</feature>
<dbReference type="STRING" id="290315.Clim_2296"/>
<name>B3EHF7_CHLL2</name>
<evidence type="ECO:0000313" key="3">
    <source>
        <dbReference type="Proteomes" id="UP000008841"/>
    </source>
</evidence>
<dbReference type="OrthoDB" id="598465at2"/>
<protein>
    <submittedName>
        <fullName evidence="2">Uncharacterized protein</fullName>
    </submittedName>
</protein>
<dbReference type="AlphaFoldDB" id="B3EHF7"/>
<keyword evidence="1" id="KW-1133">Transmembrane helix</keyword>
<dbReference type="HOGENOM" id="CLU_193577_0_0_10"/>
<dbReference type="Proteomes" id="UP000008841">
    <property type="component" value="Chromosome"/>
</dbReference>
<keyword evidence="1" id="KW-0812">Transmembrane</keyword>
<sequence length="75" mass="8158">MAKANKPVNNSKPGRRVSFVGVLMILLGADLILLLAPDVGILNSGFYIPDIYTWPALIAGIALLVFGFRSLYRKP</sequence>
<keyword evidence="1" id="KW-0472">Membrane</keyword>
<dbReference type="eggNOG" id="ENOG5033P6R">
    <property type="taxonomic scope" value="Bacteria"/>
</dbReference>
<gene>
    <name evidence="2" type="ordered locus">Clim_2296</name>
</gene>
<dbReference type="RefSeq" id="WP_012467184.1">
    <property type="nucleotide sequence ID" value="NC_010803.1"/>
</dbReference>
<dbReference type="KEGG" id="cli:Clim_2296"/>
<organism evidence="2 3">
    <name type="scientific">Chlorobium limicola (strain DSM 245 / NBRC 103803 / 6330)</name>
    <dbReference type="NCBI Taxonomy" id="290315"/>
    <lineage>
        <taxon>Bacteria</taxon>
        <taxon>Pseudomonadati</taxon>
        <taxon>Chlorobiota</taxon>
        <taxon>Chlorobiia</taxon>
        <taxon>Chlorobiales</taxon>
        <taxon>Chlorobiaceae</taxon>
        <taxon>Chlorobium/Pelodictyon group</taxon>
        <taxon>Chlorobium</taxon>
    </lineage>
</organism>
<proteinExistence type="predicted"/>
<reference evidence="2 3" key="1">
    <citation type="submission" date="2008-05" db="EMBL/GenBank/DDBJ databases">
        <title>Complete sequence of Chlorobium limicola DSM 245.</title>
        <authorList>
            <consortium name="US DOE Joint Genome Institute"/>
            <person name="Lucas S."/>
            <person name="Copeland A."/>
            <person name="Lapidus A."/>
            <person name="Glavina del Rio T."/>
            <person name="Dalin E."/>
            <person name="Tice H."/>
            <person name="Bruce D."/>
            <person name="Goodwin L."/>
            <person name="Pitluck S."/>
            <person name="Schmutz J."/>
            <person name="Larimer F."/>
            <person name="Land M."/>
            <person name="Hauser L."/>
            <person name="Kyrpides N."/>
            <person name="Ovchinnikova G."/>
            <person name="Zhao F."/>
            <person name="Li T."/>
            <person name="Liu Z."/>
            <person name="Overmann J."/>
            <person name="Bryant D.A."/>
            <person name="Richardson P."/>
        </authorList>
    </citation>
    <scope>NUCLEOTIDE SEQUENCE [LARGE SCALE GENOMIC DNA]</scope>
    <source>
        <strain evidence="3">DSM 245 / NBRC 103803 / 6330</strain>
    </source>
</reference>
<evidence type="ECO:0000256" key="1">
    <source>
        <dbReference type="SAM" id="Phobius"/>
    </source>
</evidence>
<dbReference type="EMBL" id="CP001097">
    <property type="protein sequence ID" value="ACD91319.1"/>
    <property type="molecule type" value="Genomic_DNA"/>
</dbReference>
<accession>B3EHF7</accession>
<feature type="transmembrane region" description="Helical" evidence="1">
    <location>
        <begin position="20"/>
        <end position="39"/>
    </location>
</feature>